<organism evidence="7 8">
    <name type="scientific">Turicibacter sanguinis</name>
    <dbReference type="NCBI Taxonomy" id="154288"/>
    <lineage>
        <taxon>Bacteria</taxon>
        <taxon>Bacillati</taxon>
        <taxon>Bacillota</taxon>
        <taxon>Erysipelotrichia</taxon>
        <taxon>Erysipelotrichales</taxon>
        <taxon>Turicibacteraceae</taxon>
        <taxon>Turicibacter</taxon>
    </lineage>
</organism>
<dbReference type="PROSITE" id="PS00761">
    <property type="entry name" value="SPASE_I_3"/>
    <property type="match status" value="1"/>
</dbReference>
<dbReference type="NCBIfam" id="TIGR02227">
    <property type="entry name" value="sigpep_I_bact"/>
    <property type="match status" value="1"/>
</dbReference>
<dbReference type="InterPro" id="IPR000223">
    <property type="entry name" value="Pept_S26A_signal_pept_1"/>
</dbReference>
<dbReference type="PANTHER" id="PTHR43390:SF1">
    <property type="entry name" value="CHLOROPLAST PROCESSING PEPTIDASE"/>
    <property type="match status" value="1"/>
</dbReference>
<evidence type="ECO:0000256" key="1">
    <source>
        <dbReference type="ARBA" id="ARBA00000677"/>
    </source>
</evidence>
<comment type="catalytic activity">
    <reaction evidence="1 6">
        <text>Cleavage of hydrophobic, N-terminal signal or leader sequences from secreted and periplasmic proteins.</text>
        <dbReference type="EC" id="3.4.21.89"/>
    </reaction>
</comment>
<dbReference type="Proteomes" id="UP000487649">
    <property type="component" value="Unassembled WGS sequence"/>
</dbReference>
<evidence type="ECO:0000313" key="7">
    <source>
        <dbReference type="EMBL" id="MTK20806.1"/>
    </source>
</evidence>
<dbReference type="InterPro" id="IPR019757">
    <property type="entry name" value="Pept_S26A_signal_pept_1_Lys-AS"/>
</dbReference>
<evidence type="ECO:0000313" key="8">
    <source>
        <dbReference type="Proteomes" id="UP000487649"/>
    </source>
</evidence>
<dbReference type="GO" id="GO:0004252">
    <property type="term" value="F:serine-type endopeptidase activity"/>
    <property type="evidence" value="ECO:0007669"/>
    <property type="project" value="InterPro"/>
</dbReference>
<evidence type="ECO:0000256" key="5">
    <source>
        <dbReference type="ARBA" id="ARBA00022801"/>
    </source>
</evidence>
<dbReference type="PRINTS" id="PR00727">
    <property type="entry name" value="LEADERPTASE"/>
</dbReference>
<name>A0A173R2N7_9FIRM</name>
<evidence type="ECO:0000256" key="6">
    <source>
        <dbReference type="RuleBase" id="RU362042"/>
    </source>
</evidence>
<dbReference type="GO" id="GO:0005886">
    <property type="term" value="C:plasma membrane"/>
    <property type="evidence" value="ECO:0007669"/>
    <property type="project" value="UniProtKB-SubCell"/>
</dbReference>
<dbReference type="GeneID" id="60059996"/>
<dbReference type="EMBL" id="WMQE01000008">
    <property type="protein sequence ID" value="MTK20806.1"/>
    <property type="molecule type" value="Genomic_DNA"/>
</dbReference>
<accession>A0A173R2N7</accession>
<evidence type="ECO:0000256" key="4">
    <source>
        <dbReference type="ARBA" id="ARBA00013208"/>
    </source>
</evidence>
<dbReference type="PROSITE" id="PS00760">
    <property type="entry name" value="SPASE_I_2"/>
    <property type="match status" value="1"/>
</dbReference>
<evidence type="ECO:0000256" key="2">
    <source>
        <dbReference type="ARBA" id="ARBA00004401"/>
    </source>
</evidence>
<dbReference type="Gene3D" id="2.10.109.10">
    <property type="entry name" value="Umud Fragment, subunit A"/>
    <property type="match status" value="1"/>
</dbReference>
<keyword evidence="5 6" id="KW-0378">Hydrolase</keyword>
<dbReference type="GO" id="GO:0006465">
    <property type="term" value="P:signal peptide processing"/>
    <property type="evidence" value="ECO:0007669"/>
    <property type="project" value="InterPro"/>
</dbReference>
<dbReference type="SUPFAM" id="SSF51306">
    <property type="entry name" value="LexA/Signal peptidase"/>
    <property type="match status" value="1"/>
</dbReference>
<sequence>MKKVLLEIFDWVKTFVIIFIIVTLVHKYVFTPVKVDGPSMYPTLHHEDSVILWEFNYKPKAFDVIVFEYSPDVYYVKRVIGLPGQTVRYEDDQLYIDNQPIAEPFLEAGKEIISYVDDFTFDFTLQEICQFDPCDVIPEGYYLVLGDNRPHSKDSRHIGLISEDQILGKATWIQWPLSHFGKVE</sequence>
<reference evidence="7 8" key="1">
    <citation type="journal article" date="2019" name="Nat. Med.">
        <title>A library of human gut bacterial isolates paired with longitudinal multiomics data enables mechanistic microbiome research.</title>
        <authorList>
            <person name="Poyet M."/>
            <person name="Groussin M."/>
            <person name="Gibbons S.M."/>
            <person name="Avila-Pacheco J."/>
            <person name="Jiang X."/>
            <person name="Kearney S.M."/>
            <person name="Perrotta A.R."/>
            <person name="Berdy B."/>
            <person name="Zhao S."/>
            <person name="Lieberman T.D."/>
            <person name="Swanson P.K."/>
            <person name="Smith M."/>
            <person name="Roesemann S."/>
            <person name="Alexander J.E."/>
            <person name="Rich S.A."/>
            <person name="Livny J."/>
            <person name="Vlamakis H."/>
            <person name="Clish C."/>
            <person name="Bullock K."/>
            <person name="Deik A."/>
            <person name="Scott J."/>
            <person name="Pierce K.A."/>
            <person name="Xavier R.J."/>
            <person name="Alm E.J."/>
        </authorList>
    </citation>
    <scope>NUCLEOTIDE SEQUENCE [LARGE SCALE GENOMIC DNA]</scope>
    <source>
        <strain evidence="7 8">BIOML-A198</strain>
    </source>
</reference>
<proteinExistence type="inferred from homology"/>
<dbReference type="InterPro" id="IPR036286">
    <property type="entry name" value="LexA/Signal_pep-like_sf"/>
</dbReference>
<dbReference type="InterPro" id="IPR019533">
    <property type="entry name" value="Peptidase_S26"/>
</dbReference>
<dbReference type="PANTHER" id="PTHR43390">
    <property type="entry name" value="SIGNAL PEPTIDASE I"/>
    <property type="match status" value="1"/>
</dbReference>
<keyword evidence="6" id="KW-0645">Protease</keyword>
<comment type="subcellular location">
    <subcellularLocation>
        <location evidence="2">Cell membrane</location>
        <topology evidence="2">Single-pass type II membrane protein</topology>
    </subcellularLocation>
    <subcellularLocation>
        <location evidence="6">Membrane</location>
        <topology evidence="6">Single-pass type II membrane protein</topology>
    </subcellularLocation>
</comment>
<dbReference type="GO" id="GO:0009003">
    <property type="term" value="F:signal peptidase activity"/>
    <property type="evidence" value="ECO:0007669"/>
    <property type="project" value="UniProtKB-EC"/>
</dbReference>
<comment type="similarity">
    <text evidence="3 6">Belongs to the peptidase S26 family.</text>
</comment>
<protein>
    <recommendedName>
        <fullName evidence="4 6">Signal peptidase I</fullName>
        <ecNumber evidence="4 6">3.4.21.89</ecNumber>
    </recommendedName>
</protein>
<comment type="caution">
    <text evidence="7">The sequence shown here is derived from an EMBL/GenBank/DDBJ whole genome shotgun (WGS) entry which is preliminary data.</text>
</comment>
<evidence type="ECO:0000256" key="3">
    <source>
        <dbReference type="ARBA" id="ARBA00009370"/>
    </source>
</evidence>
<dbReference type="InterPro" id="IPR019758">
    <property type="entry name" value="Pept_S26A_signal_pept_1_CS"/>
</dbReference>
<dbReference type="RefSeq" id="WP_006783787.1">
    <property type="nucleotide sequence ID" value="NZ_CABJBH010000008.1"/>
</dbReference>
<dbReference type="OrthoDB" id="9802919at2"/>
<dbReference type="AlphaFoldDB" id="A0A173R2N7"/>
<dbReference type="CDD" id="cd06530">
    <property type="entry name" value="S26_SPase_I"/>
    <property type="match status" value="1"/>
</dbReference>
<dbReference type="EC" id="3.4.21.89" evidence="4 6"/>
<dbReference type="Pfam" id="PF10502">
    <property type="entry name" value="Peptidase_S26"/>
    <property type="match status" value="1"/>
</dbReference>
<gene>
    <name evidence="7" type="primary">lepB</name>
    <name evidence="7" type="ORF">GMA92_05055</name>
</gene>